<sequence>MDRFGSDCCNIGDGDDAIDLSELDLPSTWGDVVNWADPAAVQVDTTDWAKNPAGESTTDLTVVYSDRPDRLARLTHLLCGVASALGWNGEWVGIVKIERPTLWAGLKSGWAQARILGPKWFCFGQGMSRGHLGLPLVTFGHCINTELREGCLDRSKLQVRRRWSSSPSRLSALKEVAQS</sequence>
<reference evidence="2" key="1">
    <citation type="journal article" date="2019" name="Curr. Biol.">
        <title>Genome Sequence of Striga asiatica Provides Insight into the Evolution of Plant Parasitism.</title>
        <authorList>
            <person name="Yoshida S."/>
            <person name="Kim S."/>
            <person name="Wafula E.K."/>
            <person name="Tanskanen J."/>
            <person name="Kim Y.M."/>
            <person name="Honaas L."/>
            <person name="Yang Z."/>
            <person name="Spallek T."/>
            <person name="Conn C.E."/>
            <person name="Ichihashi Y."/>
            <person name="Cheong K."/>
            <person name="Cui S."/>
            <person name="Der J.P."/>
            <person name="Gundlach H."/>
            <person name="Jiao Y."/>
            <person name="Hori C."/>
            <person name="Ishida J.K."/>
            <person name="Kasahara H."/>
            <person name="Kiba T."/>
            <person name="Kim M.S."/>
            <person name="Koo N."/>
            <person name="Laohavisit A."/>
            <person name="Lee Y.H."/>
            <person name="Lumba S."/>
            <person name="McCourt P."/>
            <person name="Mortimer J.C."/>
            <person name="Mutuku J.M."/>
            <person name="Nomura T."/>
            <person name="Sasaki-Sekimoto Y."/>
            <person name="Seto Y."/>
            <person name="Wang Y."/>
            <person name="Wakatake T."/>
            <person name="Sakakibara H."/>
            <person name="Demura T."/>
            <person name="Yamaguchi S."/>
            <person name="Yoneyama K."/>
            <person name="Manabe R.I."/>
            <person name="Nelson D.C."/>
            <person name="Schulman A.H."/>
            <person name="Timko M.P."/>
            <person name="dePamphilis C.W."/>
            <person name="Choi D."/>
            <person name="Shirasu K."/>
        </authorList>
    </citation>
    <scope>NUCLEOTIDE SEQUENCE [LARGE SCALE GENOMIC DNA]</scope>
    <source>
        <strain evidence="2">cv. UVA1</strain>
    </source>
</reference>
<dbReference type="EMBL" id="BKCP01006626">
    <property type="protein sequence ID" value="GER43462.1"/>
    <property type="molecule type" value="Genomic_DNA"/>
</dbReference>
<evidence type="ECO:0000313" key="1">
    <source>
        <dbReference type="EMBL" id="GER43462.1"/>
    </source>
</evidence>
<dbReference type="Proteomes" id="UP000325081">
    <property type="component" value="Unassembled WGS sequence"/>
</dbReference>
<gene>
    <name evidence="1" type="ORF">STAS_20315</name>
</gene>
<evidence type="ECO:0000313" key="2">
    <source>
        <dbReference type="Proteomes" id="UP000325081"/>
    </source>
</evidence>
<dbReference type="AlphaFoldDB" id="A0A5A7QET4"/>
<name>A0A5A7QET4_STRAF</name>
<keyword evidence="2" id="KW-1185">Reference proteome</keyword>
<accession>A0A5A7QET4</accession>
<comment type="caution">
    <text evidence="1">The sequence shown here is derived from an EMBL/GenBank/DDBJ whole genome shotgun (WGS) entry which is preliminary data.</text>
</comment>
<organism evidence="1 2">
    <name type="scientific">Striga asiatica</name>
    <name type="common">Asiatic witchweed</name>
    <name type="synonym">Buchnera asiatica</name>
    <dbReference type="NCBI Taxonomy" id="4170"/>
    <lineage>
        <taxon>Eukaryota</taxon>
        <taxon>Viridiplantae</taxon>
        <taxon>Streptophyta</taxon>
        <taxon>Embryophyta</taxon>
        <taxon>Tracheophyta</taxon>
        <taxon>Spermatophyta</taxon>
        <taxon>Magnoliopsida</taxon>
        <taxon>eudicotyledons</taxon>
        <taxon>Gunneridae</taxon>
        <taxon>Pentapetalae</taxon>
        <taxon>asterids</taxon>
        <taxon>lamiids</taxon>
        <taxon>Lamiales</taxon>
        <taxon>Orobanchaceae</taxon>
        <taxon>Buchnereae</taxon>
        <taxon>Striga</taxon>
    </lineage>
</organism>
<proteinExistence type="predicted"/>
<protein>
    <submittedName>
        <fullName evidence="1">UDP-3-O-acyl N-acetylglycosamine deacetylasefamily protein</fullName>
    </submittedName>
</protein>